<proteinExistence type="predicted"/>
<dbReference type="OrthoDB" id="1750577at2"/>
<sequence length="157" mass="17998">MENWQQLPVKIKQVWRLEVGISLVVGLILAAGMFFAVYFWHWAQWLNYIIVPLTLLDCGIESALIPYRYRFWRYQITASDVEIEAGFFWHKQVAIPISRIQNVTLEAGPLLQLFGLQKVKVETAAAAHEISGVLPKQAELLKKQIMELAQEGEDNDS</sequence>
<organism evidence="3 4">
    <name type="scientific">Ligilactobacillus salitolerans</name>
    <dbReference type="NCBI Taxonomy" id="1808352"/>
    <lineage>
        <taxon>Bacteria</taxon>
        <taxon>Bacillati</taxon>
        <taxon>Bacillota</taxon>
        <taxon>Bacilli</taxon>
        <taxon>Lactobacillales</taxon>
        <taxon>Lactobacillaceae</taxon>
        <taxon>Ligilactobacillus</taxon>
    </lineage>
</organism>
<dbReference type="InterPro" id="IPR005182">
    <property type="entry name" value="YdbS-like_PH"/>
</dbReference>
<dbReference type="PANTHER" id="PTHR34473">
    <property type="entry name" value="UPF0699 TRANSMEMBRANE PROTEIN YDBS"/>
    <property type="match status" value="1"/>
</dbReference>
<name>A0A401IT95_9LACO</name>
<dbReference type="AlphaFoldDB" id="A0A401IT95"/>
<evidence type="ECO:0000313" key="4">
    <source>
        <dbReference type="Proteomes" id="UP000286848"/>
    </source>
</evidence>
<dbReference type="PANTHER" id="PTHR34473:SF2">
    <property type="entry name" value="UPF0699 TRANSMEMBRANE PROTEIN YDBT"/>
    <property type="match status" value="1"/>
</dbReference>
<evidence type="ECO:0000259" key="2">
    <source>
        <dbReference type="Pfam" id="PF03703"/>
    </source>
</evidence>
<gene>
    <name evidence="3" type="ORF">LFYK43_12290</name>
</gene>
<feature type="transmembrane region" description="Helical" evidence="1">
    <location>
        <begin position="46"/>
        <end position="67"/>
    </location>
</feature>
<keyword evidence="4" id="KW-1185">Reference proteome</keyword>
<dbReference type="RefSeq" id="WP_124976489.1">
    <property type="nucleotide sequence ID" value="NZ_BFFP01000018.1"/>
</dbReference>
<dbReference type="Pfam" id="PF03703">
    <property type="entry name" value="bPH_2"/>
    <property type="match status" value="1"/>
</dbReference>
<feature type="transmembrane region" description="Helical" evidence="1">
    <location>
        <begin position="21"/>
        <end position="40"/>
    </location>
</feature>
<comment type="caution">
    <text evidence="3">The sequence shown here is derived from an EMBL/GenBank/DDBJ whole genome shotgun (WGS) entry which is preliminary data.</text>
</comment>
<accession>A0A401IT95</accession>
<keyword evidence="1" id="KW-0472">Membrane</keyword>
<keyword evidence="1" id="KW-1133">Transmembrane helix</keyword>
<dbReference type="EMBL" id="BFFP01000018">
    <property type="protein sequence ID" value="GBG94770.1"/>
    <property type="molecule type" value="Genomic_DNA"/>
</dbReference>
<evidence type="ECO:0000313" key="3">
    <source>
        <dbReference type="EMBL" id="GBG94770.1"/>
    </source>
</evidence>
<protein>
    <submittedName>
        <fullName evidence="3">Membrane protein</fullName>
    </submittedName>
</protein>
<keyword evidence="1" id="KW-0812">Transmembrane</keyword>
<evidence type="ECO:0000256" key="1">
    <source>
        <dbReference type="SAM" id="Phobius"/>
    </source>
</evidence>
<feature type="domain" description="YdbS-like PH" evidence="2">
    <location>
        <begin position="69"/>
        <end position="144"/>
    </location>
</feature>
<reference evidence="3 4" key="1">
    <citation type="journal article" date="2019" name="Int. J. Syst. Evol. Microbiol.">
        <title>Lactobacillus salitolerans sp. nov., a novel lactic acid bacterium isolated from spent mushroom substrates.</title>
        <authorList>
            <person name="Tohno M."/>
            <person name="Tanizawa Y."/>
            <person name="Kojima Y."/>
            <person name="Sakamoto M."/>
            <person name="Nakamura Y."/>
            <person name="Ohkuma M."/>
            <person name="Kobayashi H."/>
        </authorList>
    </citation>
    <scope>NUCLEOTIDE SEQUENCE [LARGE SCALE GENOMIC DNA]</scope>
    <source>
        <strain evidence="3 4">YK43</strain>
    </source>
</reference>
<dbReference type="Proteomes" id="UP000286848">
    <property type="component" value="Unassembled WGS sequence"/>
</dbReference>